<dbReference type="GO" id="GO:0005737">
    <property type="term" value="C:cytoplasm"/>
    <property type="evidence" value="ECO:0007669"/>
    <property type="project" value="TreeGrafter"/>
</dbReference>
<dbReference type="GO" id="GO:0004198">
    <property type="term" value="F:calcium-dependent cysteine-type endopeptidase activity"/>
    <property type="evidence" value="ECO:0007669"/>
    <property type="project" value="InterPro"/>
</dbReference>
<accession>A0A8E0VG36</accession>
<dbReference type="SUPFAM" id="SSF54001">
    <property type="entry name" value="Cysteine proteinases"/>
    <property type="match status" value="1"/>
</dbReference>
<protein>
    <submittedName>
        <fullName evidence="8">Calpain-2 catalytic subunit</fullName>
    </submittedName>
</protein>
<dbReference type="OrthoDB" id="424753at2759"/>
<feature type="domain" description="Calpain catalytic" evidence="7">
    <location>
        <begin position="1"/>
        <end position="161"/>
    </location>
</feature>
<evidence type="ECO:0000259" key="7">
    <source>
        <dbReference type="PROSITE" id="PS50203"/>
    </source>
</evidence>
<dbReference type="Proteomes" id="UP000728185">
    <property type="component" value="Unassembled WGS sequence"/>
</dbReference>
<keyword evidence="2" id="KW-0645">Protease</keyword>
<dbReference type="InterPro" id="IPR022684">
    <property type="entry name" value="Calpain_cysteine_protease"/>
</dbReference>
<dbReference type="InterPro" id="IPR001300">
    <property type="entry name" value="Peptidase_C2_calpain_cat"/>
</dbReference>
<sequence length="161" mass="18488">MFWFRFWQFGDWYDVVVDDRLPTQHRKLVFLHSNEPDEFWPALLEKAYVKFCGKQNYYSLAGGHADEALENLTGGFTQLMNLTYSVTDEAFSTMLDAYHYDSLMVLTTDILDNRISEMNLIPGHSYAVISVHSVSEYYAIGCLECGGELVNSLKQILFQSA</sequence>
<comment type="caution">
    <text evidence="6">Lacks conserved residue(s) required for the propagation of feature annotation.</text>
</comment>
<dbReference type="PANTHER" id="PTHR10183">
    <property type="entry name" value="CALPAIN"/>
    <property type="match status" value="1"/>
</dbReference>
<comment type="caution">
    <text evidence="8">The sequence shown here is derived from an EMBL/GenBank/DDBJ whole genome shotgun (WGS) entry which is preliminary data.</text>
</comment>
<dbReference type="GO" id="GO:0006508">
    <property type="term" value="P:proteolysis"/>
    <property type="evidence" value="ECO:0007669"/>
    <property type="project" value="UniProtKB-KW"/>
</dbReference>
<evidence type="ECO:0000313" key="9">
    <source>
        <dbReference type="Proteomes" id="UP000728185"/>
    </source>
</evidence>
<dbReference type="PANTHER" id="PTHR10183:SF379">
    <property type="entry name" value="CALPAIN-5"/>
    <property type="match status" value="1"/>
</dbReference>
<keyword evidence="9" id="KW-1185">Reference proteome</keyword>
<dbReference type="AlphaFoldDB" id="A0A8E0VG36"/>
<proteinExistence type="inferred from homology"/>
<keyword evidence="3" id="KW-0378">Hydrolase</keyword>
<evidence type="ECO:0000256" key="3">
    <source>
        <dbReference type="ARBA" id="ARBA00022801"/>
    </source>
</evidence>
<dbReference type="InterPro" id="IPR038765">
    <property type="entry name" value="Papain-like_cys_pep_sf"/>
</dbReference>
<dbReference type="SMART" id="SM00230">
    <property type="entry name" value="CysPc"/>
    <property type="match status" value="1"/>
</dbReference>
<keyword evidence="4" id="KW-0788">Thiol protease</keyword>
<evidence type="ECO:0000313" key="8">
    <source>
        <dbReference type="EMBL" id="KAA0191700.1"/>
    </source>
</evidence>
<dbReference type="PROSITE" id="PS50203">
    <property type="entry name" value="CALPAIN_CAT"/>
    <property type="match status" value="1"/>
</dbReference>
<gene>
    <name evidence="8" type="ORF">FBUS_06640</name>
</gene>
<evidence type="ECO:0000256" key="6">
    <source>
        <dbReference type="PROSITE-ProRule" id="PRU00239"/>
    </source>
</evidence>
<dbReference type="Pfam" id="PF00648">
    <property type="entry name" value="Peptidase_C2"/>
    <property type="match status" value="1"/>
</dbReference>
<evidence type="ECO:0000256" key="5">
    <source>
        <dbReference type="PIRSR" id="PIRSR622684-1"/>
    </source>
</evidence>
<name>A0A8E0VG36_9TREM</name>
<comment type="similarity">
    <text evidence="1">Belongs to the peptidase C2 family.</text>
</comment>
<dbReference type="EMBL" id="LUCM01006168">
    <property type="protein sequence ID" value="KAA0191700.1"/>
    <property type="molecule type" value="Genomic_DNA"/>
</dbReference>
<evidence type="ECO:0000256" key="1">
    <source>
        <dbReference type="ARBA" id="ARBA00007623"/>
    </source>
</evidence>
<reference evidence="8" key="1">
    <citation type="submission" date="2019-05" db="EMBL/GenBank/DDBJ databases">
        <title>Annotation for the trematode Fasciolopsis buski.</title>
        <authorList>
            <person name="Choi Y.-J."/>
        </authorList>
    </citation>
    <scope>NUCLEOTIDE SEQUENCE</scope>
    <source>
        <strain evidence="8">HT</strain>
        <tissue evidence="8">Whole worm</tissue>
    </source>
</reference>
<evidence type="ECO:0000256" key="2">
    <source>
        <dbReference type="ARBA" id="ARBA00022670"/>
    </source>
</evidence>
<feature type="active site" evidence="5">
    <location>
        <position position="124"/>
    </location>
</feature>
<organism evidence="8 9">
    <name type="scientific">Fasciolopsis buskii</name>
    <dbReference type="NCBI Taxonomy" id="27845"/>
    <lineage>
        <taxon>Eukaryota</taxon>
        <taxon>Metazoa</taxon>
        <taxon>Spiralia</taxon>
        <taxon>Lophotrochozoa</taxon>
        <taxon>Platyhelminthes</taxon>
        <taxon>Trematoda</taxon>
        <taxon>Digenea</taxon>
        <taxon>Plagiorchiida</taxon>
        <taxon>Echinostomata</taxon>
        <taxon>Echinostomatoidea</taxon>
        <taxon>Fasciolidae</taxon>
        <taxon>Fasciolopsis</taxon>
    </lineage>
</organism>
<evidence type="ECO:0000256" key="4">
    <source>
        <dbReference type="ARBA" id="ARBA00022807"/>
    </source>
</evidence>